<evidence type="ECO:0000313" key="3">
    <source>
        <dbReference type="Proteomes" id="UP000010469"/>
    </source>
</evidence>
<dbReference type="eggNOG" id="arCOG04213">
    <property type="taxonomic scope" value="Archaea"/>
</dbReference>
<dbReference type="RefSeq" id="WP_015232652.1">
    <property type="nucleotide sequence ID" value="NC_019791.1"/>
</dbReference>
<name>L0ACH4_CALLD</name>
<proteinExistence type="predicted"/>
<sequence length="383" mass="42055">MPIRTVLLGAGPGAAYFSAGIERLKMGEIESYGIPFGNLFRSYRPEDIQIVGVFDVDNKKIGLDMYSLTTKLLNDENVPKTLKDIEILRGLHCKSLQGLPIDAMGLDDIIGDSNIAMNEFISLLDKLKPDVIVNIITTEKQIQVNNESEFIKLAKSCNGTASLAYAYAAAEYSRLHNRVSFINLTPPLLANSPGVVSYYEKVGGLIFGDDAATGATPLTADLLEHMAERNRKVNSVAQFNIGGNMDFLSLTEPERNKSKENTKGSIVNDILGYDAPHYIKPTGYLEPLGDRKFIAMHIEYISFGGFTDEIVVTGRINDKANLGGVMASVIPITKAYIDRGYKGTVSSINRFFMKKPGPLGTKNVSRIIAYNELMKELKALDII</sequence>
<dbReference type="PANTHER" id="PTHR43125">
    <property type="entry name" value="INOSITOL-3-PHOSPHATE SYNTHASE"/>
    <property type="match status" value="1"/>
</dbReference>
<organism evidence="2 3">
    <name type="scientific">Caldisphaera lagunensis (strain DSM 15908 / JCM 11604 / ANMR 0165 / IC-154)</name>
    <dbReference type="NCBI Taxonomy" id="1056495"/>
    <lineage>
        <taxon>Archaea</taxon>
        <taxon>Thermoproteota</taxon>
        <taxon>Thermoprotei</taxon>
        <taxon>Acidilobales</taxon>
        <taxon>Caldisphaeraceae</taxon>
        <taxon>Caldisphaera</taxon>
    </lineage>
</organism>
<dbReference type="KEGG" id="clg:Calag_1033"/>
<dbReference type="SUPFAM" id="SSF55347">
    <property type="entry name" value="Glyceraldehyde-3-phosphate dehydrogenase-like, C-terminal domain"/>
    <property type="match status" value="1"/>
</dbReference>
<dbReference type="AlphaFoldDB" id="L0ACH4"/>
<dbReference type="Proteomes" id="UP000010469">
    <property type="component" value="Chromosome"/>
</dbReference>
<dbReference type="SUPFAM" id="SSF51735">
    <property type="entry name" value="NAD(P)-binding Rossmann-fold domains"/>
    <property type="match status" value="1"/>
</dbReference>
<evidence type="ECO:0000313" key="2">
    <source>
        <dbReference type="EMBL" id="AFZ70755.1"/>
    </source>
</evidence>
<dbReference type="InterPro" id="IPR036291">
    <property type="entry name" value="NAD(P)-bd_dom_sf"/>
</dbReference>
<dbReference type="Gene3D" id="3.40.50.720">
    <property type="entry name" value="NAD(P)-binding Rossmann-like Domain"/>
    <property type="match status" value="1"/>
</dbReference>
<dbReference type="Pfam" id="PF01658">
    <property type="entry name" value="Inos-1-P_synth"/>
    <property type="match status" value="1"/>
</dbReference>
<reference evidence="3" key="1">
    <citation type="submission" date="2012-03" db="EMBL/GenBank/DDBJ databases">
        <title>Complete genome of Caldisphaera lagunensis DSM 15908.</title>
        <authorList>
            <person name="Lucas S."/>
            <person name="Copeland A."/>
            <person name="Lapidus A."/>
            <person name="Glavina del Rio T."/>
            <person name="Dalin E."/>
            <person name="Tice H."/>
            <person name="Bruce D."/>
            <person name="Goodwin L."/>
            <person name="Pitluck S."/>
            <person name="Peters L."/>
            <person name="Mikhailova N."/>
            <person name="Teshima H."/>
            <person name="Kyrpides N."/>
            <person name="Mavromatis K."/>
            <person name="Ivanova N."/>
            <person name="Brettin T."/>
            <person name="Detter J.C."/>
            <person name="Han C."/>
            <person name="Larimer F."/>
            <person name="Land M."/>
            <person name="Hauser L."/>
            <person name="Markowitz V."/>
            <person name="Cheng J.-F."/>
            <person name="Hugenholtz P."/>
            <person name="Woyke T."/>
            <person name="Wu D."/>
            <person name="Spring S."/>
            <person name="Schroeder M."/>
            <person name="Brambilla E."/>
            <person name="Klenk H.-P."/>
            <person name="Eisen J.A."/>
        </authorList>
    </citation>
    <scope>NUCLEOTIDE SEQUENCE [LARGE SCALE GENOMIC DNA]</scope>
    <source>
        <strain evidence="3">DSM 15908 / JCM 11604 / IC-154</strain>
    </source>
</reference>
<evidence type="ECO:0000259" key="1">
    <source>
        <dbReference type="Pfam" id="PF01658"/>
    </source>
</evidence>
<dbReference type="GeneID" id="14212293"/>
<accession>L0ACH4</accession>
<dbReference type="FunCoup" id="L0ACH4">
    <property type="interactions" value="3"/>
</dbReference>
<feature type="domain" description="Myo-inositol-1-phosphate synthase GAPDH-like" evidence="1">
    <location>
        <begin position="214"/>
        <end position="318"/>
    </location>
</feature>
<dbReference type="PANTHER" id="PTHR43125:SF1">
    <property type="entry name" value="INOSITOL-3-PHOSPHATE SYNTHASE"/>
    <property type="match status" value="1"/>
</dbReference>
<dbReference type="STRING" id="1056495.Calag_1033"/>
<dbReference type="GO" id="GO:0006021">
    <property type="term" value="P:inositol biosynthetic process"/>
    <property type="evidence" value="ECO:0007669"/>
    <property type="project" value="TreeGrafter"/>
</dbReference>
<dbReference type="InterPro" id="IPR013021">
    <property type="entry name" value="Myo-inos-1-P_Synthase_GAPDH"/>
</dbReference>
<keyword evidence="3" id="KW-1185">Reference proteome</keyword>
<dbReference type="EMBL" id="CP003378">
    <property type="protein sequence ID" value="AFZ70755.1"/>
    <property type="molecule type" value="Genomic_DNA"/>
</dbReference>
<dbReference type="InterPro" id="IPR052199">
    <property type="entry name" value="MIPS"/>
</dbReference>
<protein>
    <submittedName>
        <fullName evidence="2">Myo-inositol-1-phosphate synthase</fullName>
    </submittedName>
</protein>
<dbReference type="GO" id="GO:0004512">
    <property type="term" value="F:inositol-3-phosphate synthase activity"/>
    <property type="evidence" value="ECO:0007669"/>
    <property type="project" value="TreeGrafter"/>
</dbReference>
<dbReference type="Gene3D" id="3.30.360.10">
    <property type="entry name" value="Dihydrodipicolinate Reductase, domain 2"/>
    <property type="match status" value="1"/>
</dbReference>
<dbReference type="HOGENOM" id="CLU_050011_0_0_2"/>
<dbReference type="InParanoid" id="L0ACH4"/>
<gene>
    <name evidence="2" type="ordered locus">Calag_1033</name>
</gene>